<accession>A0ABW3JZS3</accession>
<dbReference type="PANTHER" id="PTHR22617:SF23">
    <property type="entry name" value="CHEMOTAXIS PROTEIN CHEW"/>
    <property type="match status" value="1"/>
</dbReference>
<reference evidence="3" key="1">
    <citation type="journal article" date="2019" name="Int. J. Syst. Evol. Microbiol.">
        <title>The Global Catalogue of Microorganisms (GCM) 10K type strain sequencing project: providing services to taxonomists for standard genome sequencing and annotation.</title>
        <authorList>
            <consortium name="The Broad Institute Genomics Platform"/>
            <consortium name="The Broad Institute Genome Sequencing Center for Infectious Disease"/>
            <person name="Wu L."/>
            <person name="Ma J."/>
        </authorList>
    </citation>
    <scope>NUCLEOTIDE SEQUENCE [LARGE SCALE GENOMIC DNA]</scope>
    <source>
        <strain evidence="3">CCUG 58938</strain>
    </source>
</reference>
<dbReference type="SUPFAM" id="SSF50341">
    <property type="entry name" value="CheW-like"/>
    <property type="match status" value="1"/>
</dbReference>
<dbReference type="Gene3D" id="2.30.30.40">
    <property type="entry name" value="SH3 Domains"/>
    <property type="match status" value="1"/>
</dbReference>
<proteinExistence type="predicted"/>
<dbReference type="EMBL" id="JBHTKA010000001">
    <property type="protein sequence ID" value="MFD0998651.1"/>
    <property type="molecule type" value="Genomic_DNA"/>
</dbReference>
<organism evidence="2 3">
    <name type="scientific">Ohtaekwangia kribbensis</name>
    <dbReference type="NCBI Taxonomy" id="688913"/>
    <lineage>
        <taxon>Bacteria</taxon>
        <taxon>Pseudomonadati</taxon>
        <taxon>Bacteroidota</taxon>
        <taxon>Cytophagia</taxon>
        <taxon>Cytophagales</taxon>
        <taxon>Fulvivirgaceae</taxon>
        <taxon>Ohtaekwangia</taxon>
    </lineage>
</organism>
<evidence type="ECO:0000259" key="1">
    <source>
        <dbReference type="PROSITE" id="PS50851"/>
    </source>
</evidence>
<dbReference type="SMART" id="SM00260">
    <property type="entry name" value="CheW"/>
    <property type="match status" value="1"/>
</dbReference>
<dbReference type="PROSITE" id="PS50851">
    <property type="entry name" value="CHEW"/>
    <property type="match status" value="1"/>
</dbReference>
<dbReference type="InterPro" id="IPR036061">
    <property type="entry name" value="CheW-like_dom_sf"/>
</dbReference>
<comment type="caution">
    <text evidence="2">The sequence shown here is derived from an EMBL/GenBank/DDBJ whole genome shotgun (WGS) entry which is preliminary data.</text>
</comment>
<dbReference type="Pfam" id="PF01584">
    <property type="entry name" value="CheW"/>
    <property type="match status" value="1"/>
</dbReference>
<dbReference type="RefSeq" id="WP_377575697.1">
    <property type="nucleotide sequence ID" value="NZ_JBHTKA010000001.1"/>
</dbReference>
<dbReference type="Proteomes" id="UP001597112">
    <property type="component" value="Unassembled WGS sequence"/>
</dbReference>
<evidence type="ECO:0000313" key="2">
    <source>
        <dbReference type="EMBL" id="MFD0998651.1"/>
    </source>
</evidence>
<name>A0ABW3JZS3_9BACT</name>
<gene>
    <name evidence="2" type="ORF">ACFQ21_05005</name>
</gene>
<dbReference type="InterPro" id="IPR002545">
    <property type="entry name" value="CheW-lke_dom"/>
</dbReference>
<evidence type="ECO:0000313" key="3">
    <source>
        <dbReference type="Proteomes" id="UP001597112"/>
    </source>
</evidence>
<dbReference type="Gene3D" id="2.40.50.180">
    <property type="entry name" value="CheA-289, Domain 4"/>
    <property type="match status" value="1"/>
</dbReference>
<keyword evidence="3" id="KW-1185">Reference proteome</keyword>
<feature type="domain" description="CheW-like" evidence="1">
    <location>
        <begin position="15"/>
        <end position="158"/>
    </location>
</feature>
<dbReference type="InterPro" id="IPR039315">
    <property type="entry name" value="CheW"/>
</dbReference>
<sequence length="169" mass="19252">MRQEEERNQTNHVRYVQIVVFRLGDEEYALNIDQIKEVVITPSITRVPQKPSFIKGVANIRGNIIAMLDLEEKFGLRKTIDEHAGNNFTLVIDSAEYKMGVLVKEVPNTLSIAESSIEEITLAGDSGIEQSYIKGIVKLEKRLIIMIDIFKVLSQYEEQQVFKKQTALV</sequence>
<protein>
    <submittedName>
        <fullName evidence="2">Chemotaxis protein CheW</fullName>
    </submittedName>
</protein>
<dbReference type="PANTHER" id="PTHR22617">
    <property type="entry name" value="CHEMOTAXIS SENSOR HISTIDINE KINASE-RELATED"/>
    <property type="match status" value="1"/>
</dbReference>